<feature type="chain" id="PRO_5014772911" evidence="2">
    <location>
        <begin position="19"/>
        <end position="70"/>
    </location>
</feature>
<evidence type="ECO:0000256" key="2">
    <source>
        <dbReference type="SAM" id="SignalP"/>
    </source>
</evidence>
<organism evidence="3">
    <name type="scientific">Anopheles darlingi</name>
    <name type="common">Mosquito</name>
    <dbReference type="NCBI Taxonomy" id="43151"/>
    <lineage>
        <taxon>Eukaryota</taxon>
        <taxon>Metazoa</taxon>
        <taxon>Ecdysozoa</taxon>
        <taxon>Arthropoda</taxon>
        <taxon>Hexapoda</taxon>
        <taxon>Insecta</taxon>
        <taxon>Pterygota</taxon>
        <taxon>Neoptera</taxon>
        <taxon>Endopterygota</taxon>
        <taxon>Diptera</taxon>
        <taxon>Nematocera</taxon>
        <taxon>Culicoidea</taxon>
        <taxon>Culicidae</taxon>
        <taxon>Anophelinae</taxon>
        <taxon>Anopheles</taxon>
    </lineage>
</organism>
<feature type="signal peptide" evidence="2">
    <location>
        <begin position="1"/>
        <end position="18"/>
    </location>
</feature>
<reference evidence="3" key="1">
    <citation type="submission" date="2018-01" db="EMBL/GenBank/DDBJ databases">
        <title>An insight into the sialome of Amazonian anophelines.</title>
        <authorList>
            <person name="Ribeiro J.M."/>
            <person name="Scarpassa V."/>
            <person name="Calvo E."/>
        </authorList>
    </citation>
    <scope>NUCLEOTIDE SEQUENCE</scope>
</reference>
<name>A0A2M4D7D9_ANODA</name>
<proteinExistence type="predicted"/>
<sequence>MVRLFIFFLSTPFPLTHARIHRQVVYGSNPFSLSPRRDAHTTMQMGDGDGQQTARANGGTPAAAALATTR</sequence>
<feature type="compositionally biased region" description="Low complexity" evidence="1">
    <location>
        <begin position="53"/>
        <end position="70"/>
    </location>
</feature>
<evidence type="ECO:0000313" key="3">
    <source>
        <dbReference type="EMBL" id="MBW73492.1"/>
    </source>
</evidence>
<feature type="region of interest" description="Disordered" evidence="1">
    <location>
        <begin position="31"/>
        <end position="70"/>
    </location>
</feature>
<dbReference type="AlphaFoldDB" id="A0A2M4D7D9"/>
<protein>
    <submittedName>
        <fullName evidence="3">Putative secreted protein</fullName>
    </submittedName>
</protein>
<accession>A0A2M4D7D9</accession>
<keyword evidence="2" id="KW-0732">Signal</keyword>
<evidence type="ECO:0000256" key="1">
    <source>
        <dbReference type="SAM" id="MobiDB-lite"/>
    </source>
</evidence>
<dbReference type="EMBL" id="GGFL01009314">
    <property type="protein sequence ID" value="MBW73492.1"/>
    <property type="molecule type" value="Transcribed_RNA"/>
</dbReference>